<dbReference type="RefSeq" id="WP_377167740.1">
    <property type="nucleotide sequence ID" value="NZ_JBHSMQ010000004.1"/>
</dbReference>
<dbReference type="Gene3D" id="3.40.1360.10">
    <property type="match status" value="1"/>
</dbReference>
<keyword evidence="4" id="KW-1185">Reference proteome</keyword>
<reference evidence="4" key="1">
    <citation type="journal article" date="2019" name="Int. J. Syst. Evol. Microbiol.">
        <title>The Global Catalogue of Microorganisms (GCM) 10K type strain sequencing project: providing services to taxonomists for standard genome sequencing and annotation.</title>
        <authorList>
            <consortium name="The Broad Institute Genomics Platform"/>
            <consortium name="The Broad Institute Genome Sequencing Center for Infectious Disease"/>
            <person name="Wu L."/>
            <person name="Ma J."/>
        </authorList>
    </citation>
    <scope>NUCLEOTIDE SEQUENCE [LARGE SCALE GENOMIC DNA]</scope>
    <source>
        <strain evidence="4">CGMCC 4.1469</strain>
    </source>
</reference>
<evidence type="ECO:0000259" key="2">
    <source>
        <dbReference type="Pfam" id="PF01807"/>
    </source>
</evidence>
<accession>A0ABW0KR86</accession>
<evidence type="ECO:0000313" key="3">
    <source>
        <dbReference type="EMBL" id="MFC5455990.1"/>
    </source>
</evidence>
<evidence type="ECO:0000256" key="1">
    <source>
        <dbReference type="SAM" id="MobiDB-lite"/>
    </source>
</evidence>
<feature type="domain" description="Zinc finger CHC2-type" evidence="2">
    <location>
        <begin position="33"/>
        <end position="84"/>
    </location>
</feature>
<feature type="region of interest" description="Disordered" evidence="1">
    <location>
        <begin position="106"/>
        <end position="125"/>
    </location>
</feature>
<comment type="caution">
    <text evidence="3">The sequence shown here is derived from an EMBL/GenBank/DDBJ whole genome shotgun (WGS) entry which is preliminary data.</text>
</comment>
<name>A0ABW0KR86_9BACT</name>
<dbReference type="EMBL" id="JBHSMQ010000004">
    <property type="protein sequence ID" value="MFC5455990.1"/>
    <property type="molecule type" value="Genomic_DNA"/>
</dbReference>
<gene>
    <name evidence="3" type="ORF">ACFQDI_14090</name>
</gene>
<evidence type="ECO:0000313" key="4">
    <source>
        <dbReference type="Proteomes" id="UP001596052"/>
    </source>
</evidence>
<dbReference type="Proteomes" id="UP001596052">
    <property type="component" value="Unassembled WGS sequence"/>
</dbReference>
<organism evidence="3 4">
    <name type="scientific">Prosthecobacter fluviatilis</name>
    <dbReference type="NCBI Taxonomy" id="445931"/>
    <lineage>
        <taxon>Bacteria</taxon>
        <taxon>Pseudomonadati</taxon>
        <taxon>Verrucomicrobiota</taxon>
        <taxon>Verrucomicrobiia</taxon>
        <taxon>Verrucomicrobiales</taxon>
        <taxon>Verrucomicrobiaceae</taxon>
        <taxon>Prosthecobacter</taxon>
    </lineage>
</organism>
<dbReference type="Pfam" id="PF01807">
    <property type="entry name" value="Zn_ribbon_DnaG"/>
    <property type="match status" value="1"/>
</dbReference>
<protein>
    <submittedName>
        <fullName evidence="3">CHC2 zinc finger domain-containing protein</fullName>
    </submittedName>
</protein>
<dbReference type="InterPro" id="IPR036977">
    <property type="entry name" value="DNA_primase_Znf_CHC2"/>
</dbReference>
<sequence>MHNSSRLDADTLKQRLPDYLFAIGHPPIFHPGGTRLAALCPLHQDTKPSFTAILKRETWQWFCHPCGFGGTVIDLHAARSGRSVKAEFKVICAEIAVLTGLNPATAPASPVHKKPAPKPAKTSQAISAHELERLTAPWRIRLYEDHQMREAFARELQLSPETLRRLTMPCLDALGIVPAGLPLTKADGTQCKLSKSRLVYIGDGGYKIRAPFGPVGPRFWRVGALRRPWRSHWLCRAASTITDVHLVESESTAAALIEAGFNEPFHAGTCVMATSGANGFDPDWVSLFTDLNVHFWPDNDPAGQRFFEETATLLHGTAKRICQHKPDYQTPTA</sequence>
<dbReference type="InterPro" id="IPR002694">
    <property type="entry name" value="Znf_CHC2"/>
</dbReference>
<dbReference type="InterPro" id="IPR034154">
    <property type="entry name" value="TOPRIM_DnaG/twinkle"/>
</dbReference>
<dbReference type="CDD" id="cd01029">
    <property type="entry name" value="TOPRIM_primases"/>
    <property type="match status" value="1"/>
</dbReference>
<dbReference type="Gene3D" id="3.90.580.10">
    <property type="entry name" value="Zinc finger, CHC2-type domain"/>
    <property type="match status" value="1"/>
</dbReference>
<dbReference type="SUPFAM" id="SSF57783">
    <property type="entry name" value="Zinc beta-ribbon"/>
    <property type="match status" value="1"/>
</dbReference>
<proteinExistence type="predicted"/>